<evidence type="ECO:0000313" key="1">
    <source>
        <dbReference type="EMBL" id="KAA1086405.1"/>
    </source>
</evidence>
<dbReference type="EMBL" id="VDEP01000091">
    <property type="protein sequence ID" value="KAA1132201.1"/>
    <property type="molecule type" value="Genomic_DNA"/>
</dbReference>
<proteinExistence type="predicted"/>
<gene>
    <name evidence="1" type="ORF">PGTUg99_001956</name>
    <name evidence="2" type="ORF">PGTUg99_004048</name>
</gene>
<reference evidence="2 3" key="1">
    <citation type="submission" date="2019-05" db="EMBL/GenBank/DDBJ databases">
        <title>Emergence of the Ug99 lineage of the wheat stem rust pathogen through somatic hybridization.</title>
        <authorList>
            <person name="Li F."/>
            <person name="Upadhyaya N.M."/>
            <person name="Sperschneider J."/>
            <person name="Matny O."/>
            <person name="Nguyen-Phuc H."/>
            <person name="Mago R."/>
            <person name="Raley C."/>
            <person name="Miller M.E."/>
            <person name="Silverstein K.A.T."/>
            <person name="Henningsen E."/>
            <person name="Hirsch C.D."/>
            <person name="Visser B."/>
            <person name="Pretorius Z.A."/>
            <person name="Steffenson B.J."/>
            <person name="Schwessinger B."/>
            <person name="Dodds P.N."/>
            <person name="Figueroa M."/>
        </authorList>
    </citation>
    <scope>NUCLEOTIDE SEQUENCE [LARGE SCALE GENOMIC DNA]</scope>
    <source>
        <strain evidence="2 3">Ug99</strain>
    </source>
</reference>
<evidence type="ECO:0000313" key="2">
    <source>
        <dbReference type="EMBL" id="KAA1132201.1"/>
    </source>
</evidence>
<dbReference type="Proteomes" id="UP000325313">
    <property type="component" value="Unassembled WGS sequence"/>
</dbReference>
<dbReference type="EMBL" id="VDEP01000410">
    <property type="protein sequence ID" value="KAA1086405.1"/>
    <property type="molecule type" value="Genomic_DNA"/>
</dbReference>
<evidence type="ECO:0000313" key="3">
    <source>
        <dbReference type="Proteomes" id="UP000325313"/>
    </source>
</evidence>
<organism evidence="2 3">
    <name type="scientific">Puccinia graminis f. sp. tritici</name>
    <dbReference type="NCBI Taxonomy" id="56615"/>
    <lineage>
        <taxon>Eukaryota</taxon>
        <taxon>Fungi</taxon>
        <taxon>Dikarya</taxon>
        <taxon>Basidiomycota</taxon>
        <taxon>Pucciniomycotina</taxon>
        <taxon>Pucciniomycetes</taxon>
        <taxon>Pucciniales</taxon>
        <taxon>Pucciniaceae</taxon>
        <taxon>Puccinia</taxon>
    </lineage>
</organism>
<accession>A0A5B0S220</accession>
<name>A0A5B0S220_PUCGR</name>
<comment type="caution">
    <text evidence="2">The sequence shown here is derived from an EMBL/GenBank/DDBJ whole genome shotgun (WGS) entry which is preliminary data.</text>
</comment>
<protein>
    <submittedName>
        <fullName evidence="2">Uncharacterized protein</fullName>
    </submittedName>
</protein>
<sequence length="70" mass="7678">MCESDGPVLAPAVWPRSSGWIPVPEILSIAQRGLTAIFKIQNIRSSTNLGISIESQLAKLSSPSWYFCEE</sequence>
<dbReference type="AlphaFoldDB" id="A0A5B0S220"/>